<evidence type="ECO:0000313" key="2">
    <source>
        <dbReference type="Proteomes" id="UP001392318"/>
    </source>
</evidence>
<dbReference type="Proteomes" id="UP001392318">
    <property type="component" value="Unassembled WGS sequence"/>
</dbReference>
<comment type="caution">
    <text evidence="1">The sequence shown here is derived from an EMBL/GenBank/DDBJ whole genome shotgun (WGS) entry which is preliminary data.</text>
</comment>
<dbReference type="EMBL" id="JAYMRU010000003">
    <property type="protein sequence ID" value="MEM5399438.1"/>
    <property type="molecule type" value="Genomic_DNA"/>
</dbReference>
<name>A0ACC6RCV3_9BURK</name>
<sequence length="217" mass="21695">MSSFSHHRFAPYVLAAALQAACAAWPCAVFAQNGPYGAGGSPAAASDQGSQGSQGDTHTSAVQRQQQDEQRLLGGPGSSDNPYSVTPYSSNGASPDDARDALTNEKHMHVVTPGDYAASAASANGGRGDRSSASSAGGRGAANHSRIGANGMSRAGNAVARSTGGGGGGGAKGSRSTAAYDYGASQTSPTAQVYGNPYGSPYGSPDQSNSELYKSPW</sequence>
<proteinExistence type="predicted"/>
<accession>A0ACC6RCV3</accession>
<organism evidence="1 2">
    <name type="scientific">Paraburkholderia unamae</name>
    <dbReference type="NCBI Taxonomy" id="219649"/>
    <lineage>
        <taxon>Bacteria</taxon>
        <taxon>Pseudomonadati</taxon>
        <taxon>Pseudomonadota</taxon>
        <taxon>Betaproteobacteria</taxon>
        <taxon>Burkholderiales</taxon>
        <taxon>Burkholderiaceae</taxon>
        <taxon>Paraburkholderia</taxon>
    </lineage>
</organism>
<protein>
    <submittedName>
        <fullName evidence="1">Uncharacterized protein</fullName>
    </submittedName>
</protein>
<gene>
    <name evidence="1" type="ORF">VSR83_04970</name>
</gene>
<reference evidence="1" key="1">
    <citation type="submission" date="2024-01" db="EMBL/GenBank/DDBJ databases">
        <title>The diversity of rhizobia nodulating Mimosa spp. in eleven states of Brazil covering several biomes is determined by host plant, location, and edaphic factors.</title>
        <authorList>
            <person name="Rouws L."/>
            <person name="Barauna A."/>
            <person name="Beukes C."/>
            <person name="De Faria S.M."/>
            <person name="Gross E."/>
            <person name="Dos Reis Junior F.B."/>
            <person name="Simon M."/>
            <person name="Maluk M."/>
            <person name="Odee D.W."/>
            <person name="Kenicer G."/>
            <person name="Young J.P.W."/>
            <person name="Reis V.M."/>
            <person name="Zilli J."/>
            <person name="James E.K."/>
        </authorList>
    </citation>
    <scope>NUCLEOTIDE SEQUENCE</scope>
    <source>
        <strain evidence="1">JPY452</strain>
    </source>
</reference>
<evidence type="ECO:0000313" key="1">
    <source>
        <dbReference type="EMBL" id="MEM5399438.1"/>
    </source>
</evidence>
<keyword evidence="2" id="KW-1185">Reference proteome</keyword>